<keyword evidence="2" id="KW-0378">Hydrolase</keyword>
<proteinExistence type="predicted"/>
<sequence length="269" mass="29010">MPVLALHDGASSGRQWQGLSNYLRGRYQLIAPDLPEHVDVGLRTANDVHDIAQLLIGKLAPHTVPIHIVGHGHGAAVALEIALSRPTLVRSLTLIEPTCFHLLLADDPADRMLFSELVDLADRMAASIAAIRPTDAIQAYIDFWYGAGAWSRTSSGLRAYLASQAEQVAMTLAASLAEYWPLSRCRRVSCPTLAVMALESPAASLRVTELVAEAIIGARLVMIPGAGHMAPLTDPHILDPLIGSHLKSVDHIETMQPSWLRAGRPKRAA</sequence>
<reference evidence="2 3" key="1">
    <citation type="submission" date="2020-02" db="EMBL/GenBank/DDBJ databases">
        <title>Genome sequence of the type strain CGMCC 1.15528 of Mesorhizobium zhangyense.</title>
        <authorList>
            <person name="Gao J."/>
            <person name="Sun J."/>
        </authorList>
    </citation>
    <scope>NUCLEOTIDE SEQUENCE [LARGE SCALE GENOMIC DNA]</scope>
    <source>
        <strain evidence="2 3">CGMCC 1.15528</strain>
    </source>
</reference>
<dbReference type="InterPro" id="IPR050266">
    <property type="entry name" value="AB_hydrolase_sf"/>
</dbReference>
<evidence type="ECO:0000259" key="1">
    <source>
        <dbReference type="Pfam" id="PF12697"/>
    </source>
</evidence>
<evidence type="ECO:0000313" key="3">
    <source>
        <dbReference type="Proteomes" id="UP000481252"/>
    </source>
</evidence>
<accession>A0A7C9R563</accession>
<organism evidence="2 3">
    <name type="scientific">Mesorhizobium zhangyense</name>
    <dbReference type="NCBI Taxonomy" id="1776730"/>
    <lineage>
        <taxon>Bacteria</taxon>
        <taxon>Pseudomonadati</taxon>
        <taxon>Pseudomonadota</taxon>
        <taxon>Alphaproteobacteria</taxon>
        <taxon>Hyphomicrobiales</taxon>
        <taxon>Phyllobacteriaceae</taxon>
        <taxon>Mesorhizobium</taxon>
    </lineage>
</organism>
<dbReference type="Gene3D" id="3.40.50.1820">
    <property type="entry name" value="alpha/beta hydrolase"/>
    <property type="match status" value="1"/>
</dbReference>
<dbReference type="SUPFAM" id="SSF53474">
    <property type="entry name" value="alpha/beta-Hydrolases"/>
    <property type="match status" value="1"/>
</dbReference>
<name>A0A7C9R563_9HYPH</name>
<dbReference type="PANTHER" id="PTHR43798">
    <property type="entry name" value="MONOACYLGLYCEROL LIPASE"/>
    <property type="match status" value="1"/>
</dbReference>
<keyword evidence="3" id="KW-1185">Reference proteome</keyword>
<dbReference type="InterPro" id="IPR029058">
    <property type="entry name" value="AB_hydrolase_fold"/>
</dbReference>
<comment type="caution">
    <text evidence="2">The sequence shown here is derived from an EMBL/GenBank/DDBJ whole genome shotgun (WGS) entry which is preliminary data.</text>
</comment>
<feature type="domain" description="AB hydrolase-1" evidence="1">
    <location>
        <begin position="3"/>
        <end position="236"/>
    </location>
</feature>
<dbReference type="EMBL" id="JAAKZG010000002">
    <property type="protein sequence ID" value="NGN40420.1"/>
    <property type="molecule type" value="Genomic_DNA"/>
</dbReference>
<dbReference type="GO" id="GO:0016787">
    <property type="term" value="F:hydrolase activity"/>
    <property type="evidence" value="ECO:0007669"/>
    <property type="project" value="UniProtKB-KW"/>
</dbReference>
<dbReference type="AlphaFoldDB" id="A0A7C9R563"/>
<dbReference type="Pfam" id="PF12697">
    <property type="entry name" value="Abhydrolase_6"/>
    <property type="match status" value="1"/>
</dbReference>
<gene>
    <name evidence="2" type="ORF">G6N74_05035</name>
</gene>
<dbReference type="Proteomes" id="UP000481252">
    <property type="component" value="Unassembled WGS sequence"/>
</dbReference>
<protein>
    <submittedName>
        <fullName evidence="2">Alpha/beta hydrolase</fullName>
    </submittedName>
</protein>
<dbReference type="InterPro" id="IPR000073">
    <property type="entry name" value="AB_hydrolase_1"/>
</dbReference>
<evidence type="ECO:0000313" key="2">
    <source>
        <dbReference type="EMBL" id="NGN40420.1"/>
    </source>
</evidence>